<keyword evidence="7" id="KW-1185">Reference proteome</keyword>
<dbReference type="Gene3D" id="1.10.10.10">
    <property type="entry name" value="Winged helix-like DNA-binding domain superfamily/Winged helix DNA-binding domain"/>
    <property type="match status" value="1"/>
</dbReference>
<dbReference type="PANTHER" id="PTHR30419:SF28">
    <property type="entry name" value="HTH-TYPE TRANSCRIPTIONAL REGULATOR BSDA"/>
    <property type="match status" value="1"/>
</dbReference>
<reference evidence="6 7" key="1">
    <citation type="submission" date="2020-03" db="EMBL/GenBank/DDBJ databases">
        <title>Genome Sequence of industrial isolate, B5A.</title>
        <authorList>
            <person name="Sharma S."/>
            <person name="Patil P.B."/>
            <person name="Korpole S."/>
        </authorList>
    </citation>
    <scope>NUCLEOTIDE SEQUENCE [LARGE SCALE GENOMIC DNA]</scope>
    <source>
        <strain evidence="6 7">PI-S10-B5A</strain>
    </source>
</reference>
<evidence type="ECO:0000256" key="1">
    <source>
        <dbReference type="ARBA" id="ARBA00009437"/>
    </source>
</evidence>
<dbReference type="PANTHER" id="PTHR30419">
    <property type="entry name" value="HTH-TYPE TRANSCRIPTIONAL REGULATOR YBHD"/>
    <property type="match status" value="1"/>
</dbReference>
<accession>A0ABX1W194</accession>
<evidence type="ECO:0000313" key="7">
    <source>
        <dbReference type="Proteomes" id="UP000539052"/>
    </source>
</evidence>
<dbReference type="Pfam" id="PF03466">
    <property type="entry name" value="LysR_substrate"/>
    <property type="match status" value="1"/>
</dbReference>
<keyword evidence="3" id="KW-0238">DNA-binding</keyword>
<evidence type="ECO:0000256" key="2">
    <source>
        <dbReference type="ARBA" id="ARBA00023015"/>
    </source>
</evidence>
<dbReference type="Proteomes" id="UP000539052">
    <property type="component" value="Unassembled WGS sequence"/>
</dbReference>
<dbReference type="InterPro" id="IPR036388">
    <property type="entry name" value="WH-like_DNA-bd_sf"/>
</dbReference>
<dbReference type="InterPro" id="IPR005119">
    <property type="entry name" value="LysR_subst-bd"/>
</dbReference>
<dbReference type="PRINTS" id="PR00039">
    <property type="entry name" value="HTHLYSR"/>
</dbReference>
<dbReference type="PROSITE" id="PS50931">
    <property type="entry name" value="HTH_LYSR"/>
    <property type="match status" value="1"/>
</dbReference>
<name>A0ABX1W194_9FIRM</name>
<dbReference type="InterPro" id="IPR000847">
    <property type="entry name" value="LysR_HTH_N"/>
</dbReference>
<dbReference type="Gene3D" id="3.40.190.290">
    <property type="match status" value="1"/>
</dbReference>
<dbReference type="InterPro" id="IPR036390">
    <property type="entry name" value="WH_DNA-bd_sf"/>
</dbReference>
<dbReference type="EMBL" id="JAAOXG010000070">
    <property type="protein sequence ID" value="NNJ32837.1"/>
    <property type="molecule type" value="Genomic_DNA"/>
</dbReference>
<dbReference type="RefSeq" id="WP_170823883.1">
    <property type="nucleotide sequence ID" value="NZ_JAAOXG010000070.1"/>
</dbReference>
<protein>
    <submittedName>
        <fullName evidence="6">LysR family transcriptional regulator</fullName>
    </submittedName>
</protein>
<evidence type="ECO:0000313" key="6">
    <source>
        <dbReference type="EMBL" id="NNJ32837.1"/>
    </source>
</evidence>
<sequence>METKHLNYIISIAQHKNMTKAAEKLFVSQSSLSQYLSRLEQNIGSPLFFRAKGELILTPAGELYVNAAKEVVQIKDRLYKNMESLNKRGHISIGVSSQWGIRLLTAIVPEIKNMFPSVTIEISETSIREIFTQIMSGKLDFALASCTETLPQEIQAEVLETEEILFGIPTNHLFAMRQNKKSISQPEFADFIRNDNFILSKKEYATRILAEKLFEEIKIRPDAICETNSMATISNMVANGSGVGFFPVSCSNDREHIKYYSLKPKMKRYNLLLHRNNLQLNPLEKTFLSYVRSNFL</sequence>
<evidence type="ECO:0000256" key="3">
    <source>
        <dbReference type="ARBA" id="ARBA00023125"/>
    </source>
</evidence>
<keyword evidence="4" id="KW-0804">Transcription</keyword>
<evidence type="ECO:0000256" key="4">
    <source>
        <dbReference type="ARBA" id="ARBA00023163"/>
    </source>
</evidence>
<proteinExistence type="inferred from homology"/>
<evidence type="ECO:0000259" key="5">
    <source>
        <dbReference type="PROSITE" id="PS50931"/>
    </source>
</evidence>
<organism evidence="6 7">
    <name type="scientific">Lacrimispora defluvii</name>
    <dbReference type="NCBI Taxonomy" id="2719233"/>
    <lineage>
        <taxon>Bacteria</taxon>
        <taxon>Bacillati</taxon>
        <taxon>Bacillota</taxon>
        <taxon>Clostridia</taxon>
        <taxon>Lachnospirales</taxon>
        <taxon>Lachnospiraceae</taxon>
        <taxon>Lacrimispora</taxon>
    </lineage>
</organism>
<gene>
    <name evidence="6" type="ORF">G9470_24055</name>
</gene>
<dbReference type="Pfam" id="PF00126">
    <property type="entry name" value="HTH_1"/>
    <property type="match status" value="1"/>
</dbReference>
<dbReference type="CDD" id="cd05466">
    <property type="entry name" value="PBP2_LTTR_substrate"/>
    <property type="match status" value="1"/>
</dbReference>
<dbReference type="SUPFAM" id="SSF46785">
    <property type="entry name" value="Winged helix' DNA-binding domain"/>
    <property type="match status" value="1"/>
</dbReference>
<comment type="similarity">
    <text evidence="1">Belongs to the LysR transcriptional regulatory family.</text>
</comment>
<feature type="domain" description="HTH lysR-type" evidence="5">
    <location>
        <begin position="1"/>
        <end position="58"/>
    </location>
</feature>
<comment type="caution">
    <text evidence="6">The sequence shown here is derived from an EMBL/GenBank/DDBJ whole genome shotgun (WGS) entry which is preliminary data.</text>
</comment>
<dbReference type="InterPro" id="IPR050950">
    <property type="entry name" value="HTH-type_LysR_regulators"/>
</dbReference>
<dbReference type="SUPFAM" id="SSF53850">
    <property type="entry name" value="Periplasmic binding protein-like II"/>
    <property type="match status" value="1"/>
</dbReference>
<keyword evidence="2" id="KW-0805">Transcription regulation</keyword>